<evidence type="ECO:0000313" key="1">
    <source>
        <dbReference type="EMBL" id="KYO39488.1"/>
    </source>
</evidence>
<organism evidence="1 2">
    <name type="scientific">Alligator mississippiensis</name>
    <name type="common">American alligator</name>
    <dbReference type="NCBI Taxonomy" id="8496"/>
    <lineage>
        <taxon>Eukaryota</taxon>
        <taxon>Metazoa</taxon>
        <taxon>Chordata</taxon>
        <taxon>Craniata</taxon>
        <taxon>Vertebrata</taxon>
        <taxon>Euteleostomi</taxon>
        <taxon>Archelosauria</taxon>
        <taxon>Archosauria</taxon>
        <taxon>Crocodylia</taxon>
        <taxon>Alligatoridae</taxon>
        <taxon>Alligatorinae</taxon>
        <taxon>Alligator</taxon>
    </lineage>
</organism>
<name>A0A151NRS2_ALLMI</name>
<gene>
    <name evidence="1" type="ORF">Y1Q_0021124</name>
</gene>
<dbReference type="Proteomes" id="UP000050525">
    <property type="component" value="Unassembled WGS sequence"/>
</dbReference>
<dbReference type="AlphaFoldDB" id="A0A151NRS2"/>
<comment type="caution">
    <text evidence="1">The sequence shown here is derived from an EMBL/GenBank/DDBJ whole genome shotgun (WGS) entry which is preliminary data.</text>
</comment>
<proteinExistence type="predicted"/>
<evidence type="ECO:0000313" key="2">
    <source>
        <dbReference type="Proteomes" id="UP000050525"/>
    </source>
</evidence>
<dbReference type="EMBL" id="AKHW03002195">
    <property type="protein sequence ID" value="KYO39488.1"/>
    <property type="molecule type" value="Genomic_DNA"/>
</dbReference>
<protein>
    <submittedName>
        <fullName evidence="1">Uncharacterized protein</fullName>
    </submittedName>
</protein>
<accession>A0A151NRS2</accession>
<sequence length="69" mass="7888">MWQKRLKMKTKRGDYKAAARPAEKKLSVRICNISEIRCSVTGSHVLPSLRSGVVCAWLPMNYVSKFAYK</sequence>
<reference evidence="1 2" key="1">
    <citation type="journal article" date="2012" name="Genome Biol.">
        <title>Sequencing three crocodilian genomes to illuminate the evolution of archosaurs and amniotes.</title>
        <authorList>
            <person name="St John J.A."/>
            <person name="Braun E.L."/>
            <person name="Isberg S.R."/>
            <person name="Miles L.G."/>
            <person name="Chong A.Y."/>
            <person name="Gongora J."/>
            <person name="Dalzell P."/>
            <person name="Moran C."/>
            <person name="Bed'hom B."/>
            <person name="Abzhanov A."/>
            <person name="Burgess S.C."/>
            <person name="Cooksey A.M."/>
            <person name="Castoe T.A."/>
            <person name="Crawford N.G."/>
            <person name="Densmore L.D."/>
            <person name="Drew J.C."/>
            <person name="Edwards S.V."/>
            <person name="Faircloth B.C."/>
            <person name="Fujita M.K."/>
            <person name="Greenwold M.J."/>
            <person name="Hoffmann F.G."/>
            <person name="Howard J.M."/>
            <person name="Iguchi T."/>
            <person name="Janes D.E."/>
            <person name="Khan S.Y."/>
            <person name="Kohno S."/>
            <person name="de Koning A.J."/>
            <person name="Lance S.L."/>
            <person name="McCarthy F.M."/>
            <person name="McCormack J.E."/>
            <person name="Merchant M.E."/>
            <person name="Peterson D.G."/>
            <person name="Pollock D.D."/>
            <person name="Pourmand N."/>
            <person name="Raney B.J."/>
            <person name="Roessler K.A."/>
            <person name="Sanford J.R."/>
            <person name="Sawyer R.H."/>
            <person name="Schmidt C.J."/>
            <person name="Triplett E.W."/>
            <person name="Tuberville T.D."/>
            <person name="Venegas-Anaya M."/>
            <person name="Howard J.T."/>
            <person name="Jarvis E.D."/>
            <person name="Guillette L.J.Jr."/>
            <person name="Glenn T.C."/>
            <person name="Green R.E."/>
            <person name="Ray D.A."/>
        </authorList>
    </citation>
    <scope>NUCLEOTIDE SEQUENCE [LARGE SCALE GENOMIC DNA]</scope>
    <source>
        <strain evidence="1">KSC_2009_1</strain>
    </source>
</reference>
<keyword evidence="2" id="KW-1185">Reference proteome</keyword>